<dbReference type="AlphaFoldDB" id="A0A2Z6B3P1"/>
<reference evidence="1 2" key="1">
    <citation type="journal article" date="2018" name="Sci. Adv.">
        <title>Multi-heme cytochromes provide a pathway for survival in energy-limited environments.</title>
        <authorList>
            <person name="Deng X."/>
            <person name="Dohmae N."/>
            <person name="Nealson K.H."/>
            <person name="Hashimoto K."/>
            <person name="Okamoto A."/>
        </authorList>
    </citation>
    <scope>NUCLEOTIDE SEQUENCE [LARGE SCALE GENOMIC DNA]</scope>
    <source>
        <strain evidence="1 2">IS5</strain>
        <plasmid evidence="2">pdfe dna</plasmid>
    </source>
</reference>
<gene>
    <name evidence="1" type="ORF">DFE_A0028</name>
</gene>
<evidence type="ECO:0000313" key="2">
    <source>
        <dbReference type="Proteomes" id="UP000269883"/>
    </source>
</evidence>
<keyword evidence="1" id="KW-0614">Plasmid</keyword>
<sequence>MTTQEIKKKSHTLKEAWASNEIEGIHVAPQNKRFIENLVLQGLSSDEVVAAYKKHLGIEERAT</sequence>
<proteinExistence type="predicted"/>
<dbReference type="KEGG" id="dfl:DFE_A0028"/>
<protein>
    <recommendedName>
        <fullName evidence="3">Antitoxin VbhA domain-containing protein</fullName>
    </recommendedName>
</protein>
<keyword evidence="2" id="KW-1185">Reference proteome</keyword>
<evidence type="ECO:0000313" key="1">
    <source>
        <dbReference type="EMBL" id="BBD10129.1"/>
    </source>
</evidence>
<evidence type="ECO:0008006" key="3">
    <source>
        <dbReference type="Google" id="ProtNLM"/>
    </source>
</evidence>
<accession>A0A2Z6B3P1</accession>
<dbReference type="EMBL" id="AP017379">
    <property type="protein sequence ID" value="BBD10129.1"/>
    <property type="molecule type" value="Genomic_DNA"/>
</dbReference>
<name>A0A2Z6B3P1_9BACT</name>
<geneLocation type="plasmid" evidence="2">
    <name>pdfe dna</name>
</geneLocation>
<dbReference type="Proteomes" id="UP000269883">
    <property type="component" value="Plasmid pDFE"/>
</dbReference>
<organism evidence="1 2">
    <name type="scientific">Desulfovibrio ferrophilus</name>
    <dbReference type="NCBI Taxonomy" id="241368"/>
    <lineage>
        <taxon>Bacteria</taxon>
        <taxon>Pseudomonadati</taxon>
        <taxon>Thermodesulfobacteriota</taxon>
        <taxon>Desulfovibrionia</taxon>
        <taxon>Desulfovibrionales</taxon>
        <taxon>Desulfovibrionaceae</taxon>
        <taxon>Desulfovibrio</taxon>
    </lineage>
</organism>